<evidence type="ECO:0000313" key="4">
    <source>
        <dbReference type="Proteomes" id="UP001281614"/>
    </source>
</evidence>
<evidence type="ECO:0000256" key="1">
    <source>
        <dbReference type="SAM" id="Coils"/>
    </source>
</evidence>
<keyword evidence="1" id="KW-0175">Coiled coil</keyword>
<sequence length="499" mass="56091">MGRNITYLNEDEIDIRRRYASEIQHILLTDASLRIAREEGRALFQQARNDNDLRLQFDRLAIAHYLHEAVQKSGLYGGYATCRPEKVGPKEHNIARDEDAAKNAGIRDGNKCVVTKCNKTQICHFAAFFGINRPTAIQTLLRNMMVFMGPEASADLQAKLVGDDAIVDNPSNMVTLSHKLHTYMDDAIFGMEPVGEVSRPKPEPNASSGESNDQEMNTGPATGDSRTQGHAELQTGDASMESPDRRSGTSAGSRIGDVNLVASVNSPIRKYERLMESNLKRKAEAEAEANRIQAREEEKKAEEMIQHGLVIRCHWLPKTNLRCPLDKVEDFGADPREMMEEWSAENYEFRSESGRPLNSGTIITIWADKKTDLPDVGIMKFIFHGLCFHRLNGGADPRIYRPWTHYDEDEPGHTFASDPRMEAERRILKILAEDDKAGGVYNADRKRETEKKILRALAELEISSAEASSNTPTGSRQAEEKESRDAWSPPLPHNYVIDR</sequence>
<comment type="caution">
    <text evidence="3">The sequence shown here is derived from an EMBL/GenBank/DDBJ whole genome shotgun (WGS) entry which is preliminary data.</text>
</comment>
<feature type="compositionally biased region" description="Polar residues" evidence="2">
    <location>
        <begin position="205"/>
        <end position="228"/>
    </location>
</feature>
<feature type="coiled-coil region" evidence="1">
    <location>
        <begin position="268"/>
        <end position="304"/>
    </location>
</feature>
<protein>
    <recommendedName>
        <fullName evidence="5">HNH nuclease domain-containing protein</fullName>
    </recommendedName>
</protein>
<dbReference type="Proteomes" id="UP001281614">
    <property type="component" value="Unassembled WGS sequence"/>
</dbReference>
<proteinExistence type="predicted"/>
<reference evidence="3" key="1">
    <citation type="submission" date="2023-02" db="EMBL/GenBank/DDBJ databases">
        <title>Colletotrichum kahawae CIFC_Que2 genome sequencing and assembly.</title>
        <authorList>
            <person name="Baroncelli R."/>
        </authorList>
    </citation>
    <scope>NUCLEOTIDE SEQUENCE</scope>
    <source>
        <strain evidence="3">CIFC_Que2</strain>
    </source>
</reference>
<accession>A0AAE0D0D1</accession>
<evidence type="ECO:0000313" key="3">
    <source>
        <dbReference type="EMBL" id="KAK2735420.1"/>
    </source>
</evidence>
<evidence type="ECO:0000256" key="2">
    <source>
        <dbReference type="SAM" id="MobiDB-lite"/>
    </source>
</evidence>
<feature type="region of interest" description="Disordered" evidence="2">
    <location>
        <begin position="194"/>
        <end position="254"/>
    </location>
</feature>
<dbReference type="EMBL" id="VYYT01000444">
    <property type="protein sequence ID" value="KAK2735420.1"/>
    <property type="molecule type" value="Genomic_DNA"/>
</dbReference>
<organism evidence="3 4">
    <name type="scientific">Colletotrichum kahawae</name>
    <name type="common">Coffee berry disease fungus</name>
    <dbReference type="NCBI Taxonomy" id="34407"/>
    <lineage>
        <taxon>Eukaryota</taxon>
        <taxon>Fungi</taxon>
        <taxon>Dikarya</taxon>
        <taxon>Ascomycota</taxon>
        <taxon>Pezizomycotina</taxon>
        <taxon>Sordariomycetes</taxon>
        <taxon>Hypocreomycetidae</taxon>
        <taxon>Glomerellales</taxon>
        <taxon>Glomerellaceae</taxon>
        <taxon>Colletotrichum</taxon>
        <taxon>Colletotrichum gloeosporioides species complex</taxon>
    </lineage>
</organism>
<keyword evidence="4" id="KW-1185">Reference proteome</keyword>
<dbReference type="AlphaFoldDB" id="A0AAE0D0D1"/>
<name>A0AAE0D0D1_COLKA</name>
<feature type="region of interest" description="Disordered" evidence="2">
    <location>
        <begin position="464"/>
        <end position="499"/>
    </location>
</feature>
<evidence type="ECO:0008006" key="5">
    <source>
        <dbReference type="Google" id="ProtNLM"/>
    </source>
</evidence>
<gene>
    <name evidence="3" type="ORF">CKAH01_01801</name>
</gene>